<name>A0A8C4SQX5_ERPCA</name>
<keyword evidence="16" id="KW-1185">Reference proteome</keyword>
<evidence type="ECO:0000256" key="10">
    <source>
        <dbReference type="ARBA" id="ARBA00023033"/>
    </source>
</evidence>
<evidence type="ECO:0000256" key="1">
    <source>
        <dbReference type="ARBA" id="ARBA00001971"/>
    </source>
</evidence>
<dbReference type="Pfam" id="PF00067">
    <property type="entry name" value="p450"/>
    <property type="match status" value="1"/>
</dbReference>
<dbReference type="PANTHER" id="PTHR24300">
    <property type="entry name" value="CYTOCHROME P450 508A4-RELATED"/>
    <property type="match status" value="1"/>
</dbReference>
<dbReference type="SUPFAM" id="SSF48264">
    <property type="entry name" value="Cytochrome P450"/>
    <property type="match status" value="1"/>
</dbReference>
<dbReference type="InterPro" id="IPR036396">
    <property type="entry name" value="Cyt_P450_sf"/>
</dbReference>
<evidence type="ECO:0000256" key="7">
    <source>
        <dbReference type="ARBA" id="ARBA00022848"/>
    </source>
</evidence>
<proteinExistence type="inferred from homology"/>
<keyword evidence="9 12" id="KW-0408">Iron</keyword>
<dbReference type="GO" id="GO:0046222">
    <property type="term" value="P:aflatoxin metabolic process"/>
    <property type="evidence" value="ECO:0007669"/>
    <property type="project" value="UniProtKB-ARBA"/>
</dbReference>
<dbReference type="InterPro" id="IPR002401">
    <property type="entry name" value="Cyt_P450_E_grp-I"/>
</dbReference>
<evidence type="ECO:0000256" key="14">
    <source>
        <dbReference type="SAM" id="Phobius"/>
    </source>
</evidence>
<keyword evidence="14" id="KW-0812">Transmembrane</keyword>
<keyword evidence="11 14" id="KW-0472">Membrane</keyword>
<evidence type="ECO:0000256" key="12">
    <source>
        <dbReference type="PIRSR" id="PIRSR602401-1"/>
    </source>
</evidence>
<dbReference type="InterPro" id="IPR050182">
    <property type="entry name" value="Cytochrome_P450_fam2"/>
</dbReference>
<dbReference type="Ensembl" id="ENSECRT00000020767.1">
    <property type="protein sequence ID" value="ENSECRP00000020330.1"/>
    <property type="gene ID" value="ENSECRG00000013656.1"/>
</dbReference>
<evidence type="ECO:0000256" key="3">
    <source>
        <dbReference type="ARBA" id="ARBA00010617"/>
    </source>
</evidence>
<dbReference type="Gene3D" id="1.10.630.10">
    <property type="entry name" value="Cytochrome P450"/>
    <property type="match status" value="1"/>
</dbReference>
<keyword evidence="6" id="KW-0256">Endoplasmic reticulum</keyword>
<evidence type="ECO:0000313" key="15">
    <source>
        <dbReference type="Ensembl" id="ENSECRP00000020330.1"/>
    </source>
</evidence>
<dbReference type="Proteomes" id="UP000694620">
    <property type="component" value="Chromosome 11"/>
</dbReference>
<dbReference type="InterPro" id="IPR017972">
    <property type="entry name" value="Cyt_P450_CS"/>
</dbReference>
<sequence length="502" mass="56613">MGVLDTFLQVDGLWPFVVPLLLLLALLAWSRRAPPGARPPPGPRALPIIGNLHMLNTRRLHESLLQLSKQYGSVFTVYLGPRRVVVLAGYETVMDALVNYAEEFGARDIWPIFRDTNKEHGIAFANGECWRTMRKFTLSTLKDFGMGKRILEEKILEEIGHLTQVFQEQNGKPFEARQDISVAVSNIICSIVYGKRFEYNDPNFVKMIKRAAENTKIVGMPGIQIYNCFPFLGPLISSRAKAMENMEQNKAEILSFARESQRCQQGDDVKGFIDAFLQKQKQESHNPNSLFNDENLVITVLNLFVAGTDTTAMTICWCLLLMAKYPEVQRQLQQEIDSVIGTRPPKMEDQKEMTYAKAVIHEIQRFSNIVPLNLPHQATTDVHFRGYLISKGTTVIPLLTSVLRDEAHWATPNEFNPSHFLDADGNFVENEAFLPFSAGPRVCVGETLTRMELFLSLTALLQNFTFTPPQGVTTDQLDLTPAIGLLLSPTPQELCAIRRSQK</sequence>
<dbReference type="GeneTree" id="ENSGT00940000162649"/>
<evidence type="ECO:0000313" key="16">
    <source>
        <dbReference type="Proteomes" id="UP000694620"/>
    </source>
</evidence>
<evidence type="ECO:0000256" key="6">
    <source>
        <dbReference type="ARBA" id="ARBA00022824"/>
    </source>
</evidence>
<dbReference type="GO" id="GO:0006805">
    <property type="term" value="P:xenobiotic metabolic process"/>
    <property type="evidence" value="ECO:0007669"/>
    <property type="project" value="TreeGrafter"/>
</dbReference>
<comment type="cofactor">
    <cofactor evidence="1 12">
        <name>heme</name>
        <dbReference type="ChEBI" id="CHEBI:30413"/>
    </cofactor>
</comment>
<dbReference type="GO" id="GO:0006082">
    <property type="term" value="P:organic acid metabolic process"/>
    <property type="evidence" value="ECO:0007669"/>
    <property type="project" value="TreeGrafter"/>
</dbReference>
<reference evidence="15" key="3">
    <citation type="submission" date="2025-09" db="UniProtKB">
        <authorList>
            <consortium name="Ensembl"/>
        </authorList>
    </citation>
    <scope>IDENTIFICATION</scope>
</reference>
<accession>A0A8C4SQX5</accession>
<reference evidence="15" key="1">
    <citation type="submission" date="2021-06" db="EMBL/GenBank/DDBJ databases">
        <authorList>
            <consortium name="Wellcome Sanger Institute Data Sharing"/>
        </authorList>
    </citation>
    <scope>NUCLEOTIDE SEQUENCE [LARGE SCALE GENOMIC DNA]</scope>
</reference>
<dbReference type="FunFam" id="1.10.630.10:FF:000010">
    <property type="entry name" value="cytochrome P450 2W1 isoform X2"/>
    <property type="match status" value="1"/>
</dbReference>
<keyword evidence="7" id="KW-0492">Microsome</keyword>
<comment type="similarity">
    <text evidence="3 13">Belongs to the cytochrome P450 family.</text>
</comment>
<dbReference type="PRINTS" id="PR00463">
    <property type="entry name" value="EP450I"/>
</dbReference>
<dbReference type="GO" id="GO:0005737">
    <property type="term" value="C:cytoplasm"/>
    <property type="evidence" value="ECO:0007669"/>
    <property type="project" value="TreeGrafter"/>
</dbReference>
<dbReference type="GO" id="GO:0020037">
    <property type="term" value="F:heme binding"/>
    <property type="evidence" value="ECO:0007669"/>
    <property type="project" value="InterPro"/>
</dbReference>
<keyword evidence="5 12" id="KW-0479">Metal-binding</keyword>
<gene>
    <name evidence="15" type="primary">LOC114661393</name>
</gene>
<keyword evidence="4 12" id="KW-0349">Heme</keyword>
<evidence type="ECO:0000256" key="11">
    <source>
        <dbReference type="ARBA" id="ARBA00023136"/>
    </source>
</evidence>
<feature type="transmembrane region" description="Helical" evidence="14">
    <location>
        <begin position="12"/>
        <end position="29"/>
    </location>
</feature>
<dbReference type="PRINTS" id="PR00385">
    <property type="entry name" value="P450"/>
</dbReference>
<dbReference type="InterPro" id="IPR001128">
    <property type="entry name" value="Cyt_P450"/>
</dbReference>
<reference evidence="15" key="2">
    <citation type="submission" date="2025-08" db="UniProtKB">
        <authorList>
            <consortium name="Ensembl"/>
        </authorList>
    </citation>
    <scope>IDENTIFICATION</scope>
</reference>
<evidence type="ECO:0000256" key="8">
    <source>
        <dbReference type="ARBA" id="ARBA00023002"/>
    </source>
</evidence>
<evidence type="ECO:0000256" key="13">
    <source>
        <dbReference type="RuleBase" id="RU000461"/>
    </source>
</evidence>
<evidence type="ECO:0000256" key="2">
    <source>
        <dbReference type="ARBA" id="ARBA00004524"/>
    </source>
</evidence>
<dbReference type="GO" id="GO:0005506">
    <property type="term" value="F:iron ion binding"/>
    <property type="evidence" value="ECO:0007669"/>
    <property type="project" value="InterPro"/>
</dbReference>
<comment type="subcellular location">
    <subcellularLocation>
        <location evidence="2">Microsome membrane</location>
    </subcellularLocation>
</comment>
<evidence type="ECO:0000256" key="5">
    <source>
        <dbReference type="ARBA" id="ARBA00022723"/>
    </source>
</evidence>
<evidence type="ECO:0000256" key="9">
    <source>
        <dbReference type="ARBA" id="ARBA00023004"/>
    </source>
</evidence>
<keyword evidence="8 13" id="KW-0560">Oxidoreductase</keyword>
<organism evidence="15 16">
    <name type="scientific">Erpetoichthys calabaricus</name>
    <name type="common">Rope fish</name>
    <name type="synonym">Calamoichthys calabaricus</name>
    <dbReference type="NCBI Taxonomy" id="27687"/>
    <lineage>
        <taxon>Eukaryota</taxon>
        <taxon>Metazoa</taxon>
        <taxon>Chordata</taxon>
        <taxon>Craniata</taxon>
        <taxon>Vertebrata</taxon>
        <taxon>Euteleostomi</taxon>
        <taxon>Actinopterygii</taxon>
        <taxon>Polypteriformes</taxon>
        <taxon>Polypteridae</taxon>
        <taxon>Erpetoichthys</taxon>
    </lineage>
</organism>
<dbReference type="GO" id="GO:0016712">
    <property type="term" value="F:oxidoreductase activity, acting on paired donors, with incorporation or reduction of molecular oxygen, reduced flavin or flavoprotein as one donor, and incorporation of one atom of oxygen"/>
    <property type="evidence" value="ECO:0007669"/>
    <property type="project" value="TreeGrafter"/>
</dbReference>
<protein>
    <submittedName>
        <fullName evidence="15">Cytochrome P450, family 2, subfamily K, polypeptide 6</fullName>
    </submittedName>
</protein>
<dbReference type="AlphaFoldDB" id="A0A8C4SQX5"/>
<dbReference type="PANTHER" id="PTHR24300:SF319">
    <property type="entry name" value="CYTOCHROME P450, FAMILY 2, SUBFAMILY AC, POLYPEPTIDE 1"/>
    <property type="match status" value="1"/>
</dbReference>
<dbReference type="PROSITE" id="PS00086">
    <property type="entry name" value="CYTOCHROME_P450"/>
    <property type="match status" value="1"/>
</dbReference>
<feature type="binding site" description="axial binding residue" evidence="12">
    <location>
        <position position="443"/>
    </location>
    <ligand>
        <name>heme</name>
        <dbReference type="ChEBI" id="CHEBI:30413"/>
    </ligand>
    <ligandPart>
        <name>Fe</name>
        <dbReference type="ChEBI" id="CHEBI:18248"/>
    </ligandPart>
</feature>
<evidence type="ECO:0000256" key="4">
    <source>
        <dbReference type="ARBA" id="ARBA00022617"/>
    </source>
</evidence>
<keyword evidence="10 13" id="KW-0503">Monooxygenase</keyword>
<keyword evidence="14" id="KW-1133">Transmembrane helix</keyword>